<proteinExistence type="predicted"/>
<keyword evidence="2" id="KW-1185">Reference proteome</keyword>
<protein>
    <submittedName>
        <fullName evidence="1">Uncharacterized protein</fullName>
    </submittedName>
</protein>
<dbReference type="EMBL" id="AAYH02000049">
    <property type="protein sequence ID" value="EDO51837.1"/>
    <property type="molecule type" value="Genomic_DNA"/>
</dbReference>
<accession>A0ABC9N584</accession>
<dbReference type="AlphaFoldDB" id="A0ABC9N584"/>
<organism evidence="1 2">
    <name type="scientific">Bacteroides uniformis (strain ATCC 8492 / DSM 6597 / CCUG 4942 / CIP 103695 / JCM 5828 / KCTC 5204 / NCTC 13054 / VPI 0061)</name>
    <dbReference type="NCBI Taxonomy" id="411479"/>
    <lineage>
        <taxon>Bacteria</taxon>
        <taxon>Pseudomonadati</taxon>
        <taxon>Bacteroidota</taxon>
        <taxon>Bacteroidia</taxon>
        <taxon>Bacteroidales</taxon>
        <taxon>Bacteroidaceae</taxon>
        <taxon>Bacteroides</taxon>
    </lineage>
</organism>
<name>A0ABC9N584_BACUC</name>
<dbReference type="Proteomes" id="UP000004110">
    <property type="component" value="Unassembled WGS sequence"/>
</dbReference>
<comment type="caution">
    <text evidence="1">The sequence shown here is derived from an EMBL/GenBank/DDBJ whole genome shotgun (WGS) entry which is preliminary data.</text>
</comment>
<reference evidence="1" key="1">
    <citation type="submission" date="2007-06" db="EMBL/GenBank/DDBJ databases">
        <authorList>
            <person name="Fulton L."/>
            <person name="Clifton S."/>
            <person name="Fulton B."/>
            <person name="Xu J."/>
            <person name="Minx P."/>
            <person name="Pepin K.H."/>
            <person name="Johnson M."/>
            <person name="Thiruvilangam P."/>
            <person name="Bhonagiri V."/>
            <person name="Nash W.E."/>
            <person name="Mardis E.R."/>
            <person name="Wilson R.K."/>
        </authorList>
    </citation>
    <scope>NUCLEOTIDE SEQUENCE [LARGE SCALE GENOMIC DNA]</scope>
    <source>
        <strain evidence="1">ATCC 8492</strain>
    </source>
</reference>
<gene>
    <name evidence="1" type="ORF">BACUNI_04386</name>
</gene>
<evidence type="ECO:0000313" key="1">
    <source>
        <dbReference type="EMBL" id="EDO51837.1"/>
    </source>
</evidence>
<sequence>MVAKGSIFAFLFPHEIKKVNNKNPNKSFFILYGPLTVTCLI</sequence>
<reference evidence="1" key="2">
    <citation type="submission" date="2013-11" db="EMBL/GenBank/DDBJ databases">
        <title>Draft genome sequence of Bacteroides uniformis (ATCC 8492).</title>
        <authorList>
            <person name="Sudarsanam P."/>
            <person name="Ley R."/>
            <person name="Guruge J."/>
            <person name="Turnbaugh P.J."/>
            <person name="Mahowald M."/>
            <person name="Liep D."/>
            <person name="Gordon J."/>
        </authorList>
    </citation>
    <scope>NUCLEOTIDE SEQUENCE</scope>
    <source>
        <strain evidence="1">ATCC 8492</strain>
    </source>
</reference>
<evidence type="ECO:0000313" key="2">
    <source>
        <dbReference type="Proteomes" id="UP000004110"/>
    </source>
</evidence>